<reference evidence="2" key="1">
    <citation type="journal article" date="2014" name="Int. J. Syst. Evol. Microbiol.">
        <title>Complete genome of a new Firmicutes species belonging to the dominant human colonic microbiota ('Ruminococcus bicirculans') reveals two chromosomes and a selective capacity to utilize plant glucans.</title>
        <authorList>
            <consortium name="NISC Comparative Sequencing Program"/>
            <person name="Wegmann U."/>
            <person name="Louis P."/>
            <person name="Goesmann A."/>
            <person name="Henrissat B."/>
            <person name="Duncan S.H."/>
            <person name="Flint H.J."/>
        </authorList>
    </citation>
    <scope>NUCLEOTIDE SEQUENCE</scope>
    <source>
        <strain evidence="2">NBRC 108216</strain>
    </source>
</reference>
<keyword evidence="1" id="KW-0732">Signal</keyword>
<organism evidence="2 3">
    <name type="scientific">Algimonas porphyrae</name>
    <dbReference type="NCBI Taxonomy" id="1128113"/>
    <lineage>
        <taxon>Bacteria</taxon>
        <taxon>Pseudomonadati</taxon>
        <taxon>Pseudomonadota</taxon>
        <taxon>Alphaproteobacteria</taxon>
        <taxon>Maricaulales</taxon>
        <taxon>Robiginitomaculaceae</taxon>
        <taxon>Algimonas</taxon>
    </lineage>
</organism>
<dbReference type="Proteomes" id="UP001161390">
    <property type="component" value="Unassembled WGS sequence"/>
</dbReference>
<proteinExistence type="predicted"/>
<dbReference type="PROSITE" id="PS51257">
    <property type="entry name" value="PROKAR_LIPOPROTEIN"/>
    <property type="match status" value="1"/>
</dbReference>
<dbReference type="RefSeq" id="WP_284370529.1">
    <property type="nucleotide sequence ID" value="NZ_BSNJ01000002.1"/>
</dbReference>
<reference evidence="2" key="2">
    <citation type="submission" date="2023-01" db="EMBL/GenBank/DDBJ databases">
        <title>Draft genome sequence of Algimonas porphyrae strain NBRC 108216.</title>
        <authorList>
            <person name="Sun Q."/>
            <person name="Mori K."/>
        </authorList>
    </citation>
    <scope>NUCLEOTIDE SEQUENCE</scope>
    <source>
        <strain evidence="2">NBRC 108216</strain>
    </source>
</reference>
<protein>
    <submittedName>
        <fullName evidence="2">Uncharacterized protein</fullName>
    </submittedName>
</protein>
<feature type="chain" id="PRO_5045198347" evidence="1">
    <location>
        <begin position="19"/>
        <end position="114"/>
    </location>
</feature>
<keyword evidence="3" id="KW-1185">Reference proteome</keyword>
<evidence type="ECO:0000313" key="2">
    <source>
        <dbReference type="EMBL" id="GLQ20188.1"/>
    </source>
</evidence>
<feature type="signal peptide" evidence="1">
    <location>
        <begin position="1"/>
        <end position="18"/>
    </location>
</feature>
<sequence length="114" mass="12509">MRALILSLSCLTVLSACQTVPDDMDTSVNIDVPEMRTCTPMSALQRVEIPAVTRTFTAITEIENEPYEPIQKKETIVREIEPARVVFLNSAGAEVTDICETEINPSGMTSEGSF</sequence>
<name>A0ABQ5UYG2_9PROT</name>
<gene>
    <name evidence="2" type="ORF">GCM10007854_11430</name>
</gene>
<dbReference type="EMBL" id="BSNJ01000002">
    <property type="protein sequence ID" value="GLQ20188.1"/>
    <property type="molecule type" value="Genomic_DNA"/>
</dbReference>
<evidence type="ECO:0000256" key="1">
    <source>
        <dbReference type="SAM" id="SignalP"/>
    </source>
</evidence>
<comment type="caution">
    <text evidence="2">The sequence shown here is derived from an EMBL/GenBank/DDBJ whole genome shotgun (WGS) entry which is preliminary data.</text>
</comment>
<evidence type="ECO:0000313" key="3">
    <source>
        <dbReference type="Proteomes" id="UP001161390"/>
    </source>
</evidence>
<accession>A0ABQ5UYG2</accession>